<keyword evidence="4 9" id="KW-0547">Nucleotide-binding</keyword>
<dbReference type="HAMAP" id="MF_00600">
    <property type="entry name" value="CH60"/>
    <property type="match status" value="1"/>
</dbReference>
<gene>
    <name evidence="9" type="primary">groEL</name>
    <name evidence="9" type="synonym">groL</name>
    <name evidence="12" type="ORF">ATJ97_1672</name>
</gene>
<dbReference type="InterPro" id="IPR027413">
    <property type="entry name" value="GROEL-like_equatorial_sf"/>
</dbReference>
<dbReference type="InterPro" id="IPR018370">
    <property type="entry name" value="Chaperonin_Cpn60_CS"/>
</dbReference>
<dbReference type="GO" id="GO:0009408">
    <property type="term" value="P:response to heat"/>
    <property type="evidence" value="ECO:0007669"/>
    <property type="project" value="UniProtKB-ARBA"/>
</dbReference>
<keyword evidence="7 9" id="KW-0413">Isomerase</keyword>
<evidence type="ECO:0000256" key="9">
    <source>
        <dbReference type="HAMAP-Rule" id="MF_00600"/>
    </source>
</evidence>
<dbReference type="NCBIfam" id="TIGR02348">
    <property type="entry name" value="GroEL"/>
    <property type="match status" value="1"/>
</dbReference>
<organism evidence="12 13">
    <name type="scientific">Georgenia soli</name>
    <dbReference type="NCBI Taxonomy" id="638953"/>
    <lineage>
        <taxon>Bacteria</taxon>
        <taxon>Bacillati</taxon>
        <taxon>Actinomycetota</taxon>
        <taxon>Actinomycetes</taxon>
        <taxon>Micrococcales</taxon>
        <taxon>Bogoriellaceae</taxon>
        <taxon>Georgenia</taxon>
    </lineage>
</organism>
<evidence type="ECO:0000256" key="7">
    <source>
        <dbReference type="ARBA" id="ARBA00023235"/>
    </source>
</evidence>
<dbReference type="PANTHER" id="PTHR45633">
    <property type="entry name" value="60 KDA HEAT SHOCK PROTEIN, MITOCHONDRIAL"/>
    <property type="match status" value="1"/>
</dbReference>
<dbReference type="SUPFAM" id="SSF52029">
    <property type="entry name" value="GroEL apical domain-like"/>
    <property type="match status" value="1"/>
</dbReference>
<evidence type="ECO:0000256" key="10">
    <source>
        <dbReference type="RuleBase" id="RU000418"/>
    </source>
</evidence>
<dbReference type="OrthoDB" id="9766614at2"/>
<evidence type="ECO:0000256" key="6">
    <source>
        <dbReference type="ARBA" id="ARBA00023186"/>
    </source>
</evidence>
<dbReference type="SUPFAM" id="SSF48592">
    <property type="entry name" value="GroEL equatorial domain-like"/>
    <property type="match status" value="1"/>
</dbReference>
<keyword evidence="6 9" id="KW-0143">Chaperone</keyword>
<protein>
    <recommendedName>
        <fullName evidence="9">Chaperonin GroEL</fullName>
        <ecNumber evidence="9">5.6.1.7</ecNumber>
    </recommendedName>
    <alternativeName>
        <fullName evidence="9">60 kDa chaperonin</fullName>
    </alternativeName>
    <alternativeName>
        <fullName evidence="9">Chaperonin-60</fullName>
        <shortName evidence="9">Cpn60</shortName>
    </alternativeName>
</protein>
<dbReference type="GO" id="GO:0042026">
    <property type="term" value="P:protein refolding"/>
    <property type="evidence" value="ECO:0007669"/>
    <property type="project" value="UniProtKB-UniRule"/>
</dbReference>
<dbReference type="SUPFAM" id="SSF54849">
    <property type="entry name" value="GroEL-intermediate domain like"/>
    <property type="match status" value="1"/>
</dbReference>
<dbReference type="CDD" id="cd03344">
    <property type="entry name" value="GroEL"/>
    <property type="match status" value="1"/>
</dbReference>
<comment type="subcellular location">
    <subcellularLocation>
        <location evidence="2">Cell surface</location>
    </subcellularLocation>
    <subcellularLocation>
        <location evidence="9">Cytoplasm</location>
    </subcellularLocation>
    <subcellularLocation>
        <location evidence="8">Secreted</location>
        <location evidence="8">Capsule</location>
    </subcellularLocation>
    <subcellularLocation>
        <location evidence="1">Secreted</location>
        <location evidence="1">Cell wall</location>
    </subcellularLocation>
</comment>
<evidence type="ECO:0000256" key="3">
    <source>
        <dbReference type="ARBA" id="ARBA00006607"/>
    </source>
</evidence>
<dbReference type="Gene3D" id="3.30.260.10">
    <property type="entry name" value="TCP-1-like chaperonin intermediate domain"/>
    <property type="match status" value="1"/>
</dbReference>
<accession>A0A2A9EJC0</accession>
<feature type="binding site" evidence="9">
    <location>
        <begin position="477"/>
        <end position="479"/>
    </location>
    <ligand>
        <name>ATP</name>
        <dbReference type="ChEBI" id="CHEBI:30616"/>
    </ligand>
</feature>
<reference evidence="12 13" key="1">
    <citation type="submission" date="2017-10" db="EMBL/GenBank/DDBJ databases">
        <title>Sequencing the genomes of 1000 actinobacteria strains.</title>
        <authorList>
            <person name="Klenk H.-P."/>
        </authorList>
    </citation>
    <scope>NUCLEOTIDE SEQUENCE [LARGE SCALE GENOMIC DNA]</scope>
    <source>
        <strain evidence="12 13">DSM 21838</strain>
    </source>
</reference>
<dbReference type="FunFam" id="3.50.7.10:FF:000001">
    <property type="entry name" value="60 kDa chaperonin"/>
    <property type="match status" value="1"/>
</dbReference>
<dbReference type="Gene3D" id="1.10.560.10">
    <property type="entry name" value="GroEL-like equatorial domain"/>
    <property type="match status" value="1"/>
</dbReference>
<evidence type="ECO:0000256" key="4">
    <source>
        <dbReference type="ARBA" id="ARBA00022741"/>
    </source>
</evidence>
<keyword evidence="5 9" id="KW-0067">ATP-binding</keyword>
<evidence type="ECO:0000256" key="11">
    <source>
        <dbReference type="RuleBase" id="RU000419"/>
    </source>
</evidence>
<dbReference type="GO" id="GO:0042603">
    <property type="term" value="C:capsule"/>
    <property type="evidence" value="ECO:0007669"/>
    <property type="project" value="UniProtKB-SubCell"/>
</dbReference>
<dbReference type="EC" id="5.6.1.7" evidence="9"/>
<comment type="subunit">
    <text evidence="9 11">Forms a cylinder of 14 subunits composed of two heptameric rings stacked back-to-back. Interacts with the co-chaperonin GroES.</text>
</comment>
<dbReference type="Pfam" id="PF00118">
    <property type="entry name" value="Cpn60_TCP1"/>
    <property type="match status" value="1"/>
</dbReference>
<evidence type="ECO:0000256" key="5">
    <source>
        <dbReference type="ARBA" id="ARBA00022840"/>
    </source>
</evidence>
<dbReference type="InterPro" id="IPR002423">
    <property type="entry name" value="Cpn60/GroEL/TCP-1"/>
</dbReference>
<comment type="caution">
    <text evidence="9">Lacks conserved residue(s) required for the propagation of feature annotation.</text>
</comment>
<dbReference type="InterPro" id="IPR027410">
    <property type="entry name" value="TCP-1-like_intermed_sf"/>
</dbReference>
<dbReference type="GO" id="GO:0005524">
    <property type="term" value="F:ATP binding"/>
    <property type="evidence" value="ECO:0007669"/>
    <property type="project" value="UniProtKB-UniRule"/>
</dbReference>
<keyword evidence="9" id="KW-0963">Cytoplasm</keyword>
<comment type="similarity">
    <text evidence="3 9 10">Belongs to the chaperonin (HSP60) family.</text>
</comment>
<comment type="function">
    <text evidence="9 11">Together with its co-chaperonin GroES, plays an essential role in assisting protein folding. The GroEL-GroES system forms a nano-cage that allows encapsulation of the non-native substrate proteins and provides a physical environment optimized to promote and accelerate protein folding.</text>
</comment>
<dbReference type="GO" id="GO:0140662">
    <property type="term" value="F:ATP-dependent protein folding chaperone"/>
    <property type="evidence" value="ECO:0007669"/>
    <property type="project" value="InterPro"/>
</dbReference>
<dbReference type="EMBL" id="PDJI01000004">
    <property type="protein sequence ID" value="PFG39177.1"/>
    <property type="molecule type" value="Genomic_DNA"/>
</dbReference>
<sequence>MAKTIAFDEEARRGMERGLNTLADTVKVTLGPKGRNVVLEKKWGAPTITNDGVSIAKEIELEEPYEKIGAELVKEVAKKTDDVAGDGTTTATVLAQALVREGLRNVAAGANPIALKKGIDKAVEVVIEKLFEQAREIETKEQIAATAAISAGDPAIGELIAEALDKVGKEGVVTVEESNTFGLELELTEGMRFDKGYLSPYFVTDAERQEVVLEDAYVLLVESKISNVKDLLPLLEKVIQSGKPLAIIAEDVEGEALATLVVNKIRGTFKSAAVKAPGFGDRRKAMLQDMAILTGGQVISETVGLKLENADLDLLGRARKVVMTKDETTIVEGAGAADQIEGRVAQIRAEIENSDSDYDREKLQERLAKLAGGVAVIKAGAATEVELKERKHRIEDAVRNAKAAVEEGIVAGGGVALIQAAKDAFEGLELEGDEATGANIVKVAVDAPLKQIAVNAGLEGGVVVEKVRTLPAGQGLNAATGVYEDLLAAGVNDPVKVTRSALQNAASIAGLFLTTEAVVADKPEKAAAAAGGEPDMGGMGF</sequence>
<dbReference type="NCBIfam" id="NF000592">
    <property type="entry name" value="PRK00013.1"/>
    <property type="match status" value="1"/>
</dbReference>
<dbReference type="GO" id="GO:0005737">
    <property type="term" value="C:cytoplasm"/>
    <property type="evidence" value="ECO:0007669"/>
    <property type="project" value="UniProtKB-SubCell"/>
</dbReference>
<dbReference type="InterPro" id="IPR001844">
    <property type="entry name" value="Cpn60/GroEL"/>
</dbReference>
<dbReference type="RefSeq" id="WP_098483329.1">
    <property type="nucleotide sequence ID" value="NZ_PDJI01000004.1"/>
</dbReference>
<dbReference type="Proteomes" id="UP000222106">
    <property type="component" value="Unassembled WGS sequence"/>
</dbReference>
<dbReference type="NCBIfam" id="NF009489">
    <property type="entry name" value="PRK12851.1"/>
    <property type="match status" value="1"/>
</dbReference>
<comment type="caution">
    <text evidence="12">The sequence shown here is derived from an EMBL/GenBank/DDBJ whole genome shotgun (WGS) entry which is preliminary data.</text>
</comment>
<dbReference type="NCBIfam" id="NF009487">
    <property type="entry name" value="PRK12849.1"/>
    <property type="match status" value="1"/>
</dbReference>
<dbReference type="NCBIfam" id="NF009488">
    <property type="entry name" value="PRK12850.1"/>
    <property type="match status" value="1"/>
</dbReference>
<dbReference type="GO" id="GO:0009986">
    <property type="term" value="C:cell surface"/>
    <property type="evidence" value="ECO:0007669"/>
    <property type="project" value="UniProtKB-SubCell"/>
</dbReference>
<feature type="binding site" evidence="9">
    <location>
        <position position="493"/>
    </location>
    <ligand>
        <name>ATP</name>
        <dbReference type="ChEBI" id="CHEBI:30616"/>
    </ligand>
</feature>
<proteinExistence type="inferred from homology"/>
<evidence type="ECO:0000313" key="13">
    <source>
        <dbReference type="Proteomes" id="UP000222106"/>
    </source>
</evidence>
<evidence type="ECO:0000256" key="2">
    <source>
        <dbReference type="ARBA" id="ARBA00004241"/>
    </source>
</evidence>
<keyword evidence="13" id="KW-1185">Reference proteome</keyword>
<dbReference type="Gene3D" id="3.50.7.10">
    <property type="entry name" value="GroEL"/>
    <property type="match status" value="1"/>
</dbReference>
<name>A0A2A9EJC0_9MICO</name>
<dbReference type="PRINTS" id="PR00298">
    <property type="entry name" value="CHAPERONIN60"/>
</dbReference>
<dbReference type="InterPro" id="IPR027409">
    <property type="entry name" value="GroEL-like_apical_dom_sf"/>
</dbReference>
<feature type="binding site" evidence="9">
    <location>
        <begin position="29"/>
        <end position="32"/>
    </location>
    <ligand>
        <name>ATP</name>
        <dbReference type="ChEBI" id="CHEBI:30616"/>
    </ligand>
</feature>
<feature type="binding site" evidence="9">
    <location>
        <begin position="86"/>
        <end position="90"/>
    </location>
    <ligand>
        <name>ATP</name>
        <dbReference type="ChEBI" id="CHEBI:30616"/>
    </ligand>
</feature>
<dbReference type="PROSITE" id="PS00296">
    <property type="entry name" value="CHAPERONINS_CPN60"/>
    <property type="match status" value="1"/>
</dbReference>
<evidence type="ECO:0000256" key="8">
    <source>
        <dbReference type="ARBA" id="ARBA00025702"/>
    </source>
</evidence>
<dbReference type="AlphaFoldDB" id="A0A2A9EJC0"/>
<dbReference type="GO" id="GO:0051082">
    <property type="term" value="F:unfolded protein binding"/>
    <property type="evidence" value="ECO:0007669"/>
    <property type="project" value="UniProtKB-UniRule"/>
</dbReference>
<evidence type="ECO:0000256" key="1">
    <source>
        <dbReference type="ARBA" id="ARBA00004191"/>
    </source>
</evidence>
<evidence type="ECO:0000313" key="12">
    <source>
        <dbReference type="EMBL" id="PFG39177.1"/>
    </source>
</evidence>
<feature type="binding site" evidence="9">
    <location>
        <position position="413"/>
    </location>
    <ligand>
        <name>ATP</name>
        <dbReference type="ChEBI" id="CHEBI:30616"/>
    </ligand>
</feature>
<dbReference type="GO" id="GO:0016853">
    <property type="term" value="F:isomerase activity"/>
    <property type="evidence" value="ECO:0007669"/>
    <property type="project" value="UniProtKB-KW"/>
</dbReference>